<feature type="compositionally biased region" description="Pro residues" evidence="1">
    <location>
        <begin position="61"/>
        <end position="75"/>
    </location>
</feature>
<evidence type="ECO:0000313" key="2">
    <source>
        <dbReference type="EMBL" id="KAK3849126.1"/>
    </source>
</evidence>
<sequence length="131" mass="15188">MERKGKKVGERWRGKERRWERDGEEGKEGGREEEKKGKKVGERWRGKERWERDGEERKEAPPSPSTSSPPAPTPFPLYTIFPLPLYPISPSPIPRLVYALRSQTDRWGTRQTSLVPHHNLLHPAVRSNGIK</sequence>
<proteinExistence type="predicted"/>
<gene>
    <name evidence="2" type="ORF">Pcinc_044108</name>
</gene>
<protein>
    <submittedName>
        <fullName evidence="2">Uncharacterized protein</fullName>
    </submittedName>
</protein>
<dbReference type="Proteomes" id="UP001286313">
    <property type="component" value="Unassembled WGS sequence"/>
</dbReference>
<feature type="region of interest" description="Disordered" evidence="1">
    <location>
        <begin position="1"/>
        <end position="76"/>
    </location>
</feature>
<evidence type="ECO:0000256" key="1">
    <source>
        <dbReference type="SAM" id="MobiDB-lite"/>
    </source>
</evidence>
<dbReference type="EMBL" id="JAWQEG010009123">
    <property type="protein sequence ID" value="KAK3849126.1"/>
    <property type="molecule type" value="Genomic_DNA"/>
</dbReference>
<accession>A0AAE1BEA6</accession>
<keyword evidence="3" id="KW-1185">Reference proteome</keyword>
<name>A0AAE1BEA6_PETCI</name>
<comment type="caution">
    <text evidence="2">The sequence shown here is derived from an EMBL/GenBank/DDBJ whole genome shotgun (WGS) entry which is preliminary data.</text>
</comment>
<reference evidence="2" key="1">
    <citation type="submission" date="2023-10" db="EMBL/GenBank/DDBJ databases">
        <title>Genome assemblies of two species of porcelain crab, Petrolisthes cinctipes and Petrolisthes manimaculis (Anomura: Porcellanidae).</title>
        <authorList>
            <person name="Angst P."/>
        </authorList>
    </citation>
    <scope>NUCLEOTIDE SEQUENCE</scope>
    <source>
        <strain evidence="2">PB745_01</strain>
        <tissue evidence="2">Gill</tissue>
    </source>
</reference>
<feature type="compositionally biased region" description="Basic and acidic residues" evidence="1">
    <location>
        <begin position="1"/>
        <end position="60"/>
    </location>
</feature>
<evidence type="ECO:0000313" key="3">
    <source>
        <dbReference type="Proteomes" id="UP001286313"/>
    </source>
</evidence>
<dbReference type="AlphaFoldDB" id="A0AAE1BEA6"/>
<organism evidence="2 3">
    <name type="scientific">Petrolisthes cinctipes</name>
    <name type="common">Flat porcelain crab</name>
    <dbReference type="NCBI Taxonomy" id="88211"/>
    <lineage>
        <taxon>Eukaryota</taxon>
        <taxon>Metazoa</taxon>
        <taxon>Ecdysozoa</taxon>
        <taxon>Arthropoda</taxon>
        <taxon>Crustacea</taxon>
        <taxon>Multicrustacea</taxon>
        <taxon>Malacostraca</taxon>
        <taxon>Eumalacostraca</taxon>
        <taxon>Eucarida</taxon>
        <taxon>Decapoda</taxon>
        <taxon>Pleocyemata</taxon>
        <taxon>Anomura</taxon>
        <taxon>Galatheoidea</taxon>
        <taxon>Porcellanidae</taxon>
        <taxon>Petrolisthes</taxon>
    </lineage>
</organism>